<keyword evidence="1" id="KW-0175">Coiled coil</keyword>
<reference evidence="2" key="1">
    <citation type="submission" date="2015-11" db="EMBL/GenBank/DDBJ databases">
        <title>De novo transcriptome assembly of four potential Pierce s Disease insect vectors from Arizona vineyards.</title>
        <authorList>
            <person name="Tassone E.E."/>
        </authorList>
    </citation>
    <scope>NUCLEOTIDE SEQUENCE</scope>
</reference>
<accession>A0A1B6K067</accession>
<feature type="non-terminal residue" evidence="2">
    <location>
        <position position="1"/>
    </location>
</feature>
<dbReference type="EMBL" id="GECU01002866">
    <property type="protein sequence ID" value="JAT04841.1"/>
    <property type="molecule type" value="Transcribed_RNA"/>
</dbReference>
<feature type="coiled-coil region" evidence="1">
    <location>
        <begin position="55"/>
        <end position="82"/>
    </location>
</feature>
<protein>
    <submittedName>
        <fullName evidence="2">Uncharacterized protein</fullName>
    </submittedName>
</protein>
<organism evidence="2">
    <name type="scientific">Homalodisca liturata</name>
    <dbReference type="NCBI Taxonomy" id="320908"/>
    <lineage>
        <taxon>Eukaryota</taxon>
        <taxon>Metazoa</taxon>
        <taxon>Ecdysozoa</taxon>
        <taxon>Arthropoda</taxon>
        <taxon>Hexapoda</taxon>
        <taxon>Insecta</taxon>
        <taxon>Pterygota</taxon>
        <taxon>Neoptera</taxon>
        <taxon>Paraneoptera</taxon>
        <taxon>Hemiptera</taxon>
        <taxon>Auchenorrhyncha</taxon>
        <taxon>Membracoidea</taxon>
        <taxon>Cicadellidae</taxon>
        <taxon>Cicadellinae</taxon>
        <taxon>Proconiini</taxon>
        <taxon>Homalodisca</taxon>
    </lineage>
</organism>
<evidence type="ECO:0000256" key="1">
    <source>
        <dbReference type="SAM" id="Coils"/>
    </source>
</evidence>
<proteinExistence type="predicted"/>
<dbReference type="AlphaFoldDB" id="A0A1B6K067"/>
<name>A0A1B6K067_9HEMI</name>
<sequence length="162" mass="18721">TKYEFNNQVQEYEARLEEMRQHSQADSSNKRYEVDSLRKQLDLEMSANKSNQLVINDLKETVASEIRERARLQGELEAAGEKIRAEYSRQIEQRNTLLAQAGKDSESFVSGMDRFRALMKERVDACNEKMEAFNARLDAVMRKTALSSENRAFISRSKIAYA</sequence>
<evidence type="ECO:0000313" key="2">
    <source>
        <dbReference type="EMBL" id="JAT04841.1"/>
    </source>
</evidence>
<feature type="non-terminal residue" evidence="2">
    <location>
        <position position="162"/>
    </location>
</feature>
<gene>
    <name evidence="2" type="ORF">g.57178</name>
</gene>